<feature type="region of interest" description="Disordered" evidence="1">
    <location>
        <begin position="132"/>
        <end position="158"/>
    </location>
</feature>
<comment type="caution">
    <text evidence="2">The sequence shown here is derived from an EMBL/GenBank/DDBJ whole genome shotgun (WGS) entry which is preliminary data.</text>
</comment>
<keyword evidence="3" id="KW-1185">Reference proteome</keyword>
<evidence type="ECO:0000313" key="2">
    <source>
        <dbReference type="EMBL" id="RSX55379.1"/>
    </source>
</evidence>
<evidence type="ECO:0000313" key="3">
    <source>
        <dbReference type="Proteomes" id="UP000287470"/>
    </source>
</evidence>
<dbReference type="EMBL" id="QXGK01000012">
    <property type="protein sequence ID" value="RSX55379.1"/>
    <property type="molecule type" value="Genomic_DNA"/>
</dbReference>
<protein>
    <submittedName>
        <fullName evidence="2">Uncharacterized protein</fullName>
    </submittedName>
</protein>
<dbReference type="Proteomes" id="UP000287470">
    <property type="component" value="Unassembled WGS sequence"/>
</dbReference>
<accession>A0A430FR98</accession>
<proteinExistence type="predicted"/>
<reference evidence="2 3" key="1">
    <citation type="submission" date="2018-09" db="EMBL/GenBank/DDBJ databases">
        <title>Characterization of the phylogenetic diversity of five novel species belonging to the genus Bifidobacterium.</title>
        <authorList>
            <person name="Lugli G.A."/>
            <person name="Duranti S."/>
            <person name="Milani C."/>
        </authorList>
    </citation>
    <scope>NUCLEOTIDE SEQUENCE [LARGE SCALE GENOMIC DNA]</scope>
    <source>
        <strain evidence="2 3">2033B</strain>
    </source>
</reference>
<name>A0A430FR98_9BIFI</name>
<evidence type="ECO:0000256" key="1">
    <source>
        <dbReference type="SAM" id="MobiDB-lite"/>
    </source>
</evidence>
<feature type="compositionally biased region" description="Basic and acidic residues" evidence="1">
    <location>
        <begin position="92"/>
        <end position="101"/>
    </location>
</feature>
<gene>
    <name evidence="2" type="ORF">D2E24_1283</name>
</gene>
<organism evidence="2 3">
    <name type="scientific">Bifidobacterium samirii</name>
    <dbReference type="NCBI Taxonomy" id="2306974"/>
    <lineage>
        <taxon>Bacteria</taxon>
        <taxon>Bacillati</taxon>
        <taxon>Actinomycetota</taxon>
        <taxon>Actinomycetes</taxon>
        <taxon>Bifidobacteriales</taxon>
        <taxon>Bifidobacteriaceae</taxon>
        <taxon>Bifidobacterium</taxon>
    </lineage>
</organism>
<sequence length="225" mass="25488">MWPRSKGHGRCGEVRVPSVCRIALCDVDNLPSACQISVAYAWRTRARTTSLFRFRRARAVWLHLAREGSEPYEYRIGNGNHYGAGSSRARRRSDWPSERKNPGPARFFRRSEGMIWSETSGPIVRFRQKTLGIRPSNQGNPSPQFAKRSVQGPDFSPQIRNSCEFDRRVRPYGPCTSKPEERIYDGPAGNPDGDHTKGRHMSAQRGDATAERTLRPAYRATTGPR</sequence>
<feature type="region of interest" description="Disordered" evidence="1">
    <location>
        <begin position="170"/>
        <end position="225"/>
    </location>
</feature>
<dbReference type="AlphaFoldDB" id="A0A430FR98"/>
<feature type="region of interest" description="Disordered" evidence="1">
    <location>
        <begin position="83"/>
        <end position="106"/>
    </location>
</feature>